<protein>
    <submittedName>
        <fullName evidence="2">Uncharacterized protein</fullName>
    </submittedName>
</protein>
<proteinExistence type="predicted"/>
<name>A0A251RXW9_HELAN</name>
<evidence type="ECO:0000313" key="2">
    <source>
        <dbReference type="EMBL" id="OTF91092.1"/>
    </source>
</evidence>
<accession>A0A251RXW9</accession>
<dbReference type="EMBL" id="CM007905">
    <property type="protein sequence ID" value="OTF91092.1"/>
    <property type="molecule type" value="Genomic_DNA"/>
</dbReference>
<organism evidence="2 3">
    <name type="scientific">Helianthus annuus</name>
    <name type="common">Common sunflower</name>
    <dbReference type="NCBI Taxonomy" id="4232"/>
    <lineage>
        <taxon>Eukaryota</taxon>
        <taxon>Viridiplantae</taxon>
        <taxon>Streptophyta</taxon>
        <taxon>Embryophyta</taxon>
        <taxon>Tracheophyta</taxon>
        <taxon>Spermatophyta</taxon>
        <taxon>Magnoliopsida</taxon>
        <taxon>eudicotyledons</taxon>
        <taxon>Gunneridae</taxon>
        <taxon>Pentapetalae</taxon>
        <taxon>asterids</taxon>
        <taxon>campanulids</taxon>
        <taxon>Asterales</taxon>
        <taxon>Asteraceae</taxon>
        <taxon>Asteroideae</taxon>
        <taxon>Heliantheae alliance</taxon>
        <taxon>Heliantheae</taxon>
        <taxon>Helianthus</taxon>
    </lineage>
</organism>
<sequence>MFETEKLQVIDLQFKHYWLIRIREPVFKTCLIYVEQGACLQNVLDSTIQALLADKNQVFLLIKKTNGPVCANKKRKALCNSVDELKRARARIRA</sequence>
<reference evidence="2" key="2">
    <citation type="submission" date="2017-02" db="EMBL/GenBank/DDBJ databases">
        <title>Sunflower complete genome.</title>
        <authorList>
            <person name="Langlade N."/>
            <person name="Munos S."/>
        </authorList>
    </citation>
    <scope>NUCLEOTIDE SEQUENCE [LARGE SCALE GENOMIC DNA]</scope>
    <source>
        <tissue evidence="2">Leaves</tissue>
    </source>
</reference>
<keyword evidence="3" id="KW-1185">Reference proteome</keyword>
<dbReference type="EMBL" id="MNCJ02000331">
    <property type="protein sequence ID" value="KAF5758874.1"/>
    <property type="molecule type" value="Genomic_DNA"/>
</dbReference>
<dbReference type="InParanoid" id="A0A251RXW9"/>
<reference evidence="1 3" key="1">
    <citation type="journal article" date="2017" name="Nature">
        <title>The sunflower genome provides insights into oil metabolism, flowering and Asterid evolution.</title>
        <authorList>
            <person name="Badouin H."/>
            <person name="Gouzy J."/>
            <person name="Grassa C.J."/>
            <person name="Murat F."/>
            <person name="Staton S.E."/>
            <person name="Cottret L."/>
            <person name="Lelandais-Briere C."/>
            <person name="Owens G.L."/>
            <person name="Carrere S."/>
            <person name="Mayjonade B."/>
            <person name="Legrand L."/>
            <person name="Gill N."/>
            <person name="Kane N.C."/>
            <person name="Bowers J.E."/>
            <person name="Hubner S."/>
            <person name="Bellec A."/>
            <person name="Berard A."/>
            <person name="Berges H."/>
            <person name="Blanchet N."/>
            <person name="Boniface M.C."/>
            <person name="Brunel D."/>
            <person name="Catrice O."/>
            <person name="Chaidir N."/>
            <person name="Claudel C."/>
            <person name="Donnadieu C."/>
            <person name="Faraut T."/>
            <person name="Fievet G."/>
            <person name="Helmstetter N."/>
            <person name="King M."/>
            <person name="Knapp S.J."/>
            <person name="Lai Z."/>
            <person name="Le Paslier M.C."/>
            <person name="Lippi Y."/>
            <person name="Lorenzon L."/>
            <person name="Mandel J.R."/>
            <person name="Marage G."/>
            <person name="Marchand G."/>
            <person name="Marquand E."/>
            <person name="Bret-Mestries E."/>
            <person name="Morien E."/>
            <person name="Nambeesan S."/>
            <person name="Nguyen T."/>
            <person name="Pegot-Espagnet P."/>
            <person name="Pouilly N."/>
            <person name="Raftis F."/>
            <person name="Sallet E."/>
            <person name="Schiex T."/>
            <person name="Thomas J."/>
            <person name="Vandecasteele C."/>
            <person name="Vares D."/>
            <person name="Vear F."/>
            <person name="Vautrin S."/>
            <person name="Crespi M."/>
            <person name="Mangin B."/>
            <person name="Burke J.M."/>
            <person name="Salse J."/>
            <person name="Munos S."/>
            <person name="Vincourt P."/>
            <person name="Rieseberg L.H."/>
            <person name="Langlade N.B."/>
        </authorList>
    </citation>
    <scope>NUCLEOTIDE SEQUENCE [LARGE SCALE GENOMIC DNA]</scope>
    <source>
        <strain evidence="3">cv. SF193</strain>
        <tissue evidence="1">Leaves</tissue>
    </source>
</reference>
<evidence type="ECO:0000313" key="1">
    <source>
        <dbReference type="EMBL" id="KAF5758874.1"/>
    </source>
</evidence>
<gene>
    <name evidence="2" type="ORF">HannXRQ_Chr16g0506971</name>
    <name evidence="1" type="ORF">HanXRQr2_Chr16g0734461</name>
</gene>
<dbReference type="Gramene" id="mRNA:HanXRQr2_Chr16g0734461">
    <property type="protein sequence ID" value="mRNA:HanXRQr2_Chr16g0734461"/>
    <property type="gene ID" value="HanXRQr2_Chr16g0734461"/>
</dbReference>
<evidence type="ECO:0000313" key="3">
    <source>
        <dbReference type="Proteomes" id="UP000215914"/>
    </source>
</evidence>
<reference evidence="1" key="3">
    <citation type="submission" date="2020-06" db="EMBL/GenBank/DDBJ databases">
        <title>Helianthus annuus Genome sequencing and assembly Release 2.</title>
        <authorList>
            <person name="Gouzy J."/>
            <person name="Langlade N."/>
            <person name="Munos S."/>
        </authorList>
    </citation>
    <scope>NUCLEOTIDE SEQUENCE</scope>
    <source>
        <tissue evidence="1">Leaves</tissue>
    </source>
</reference>
<dbReference type="AlphaFoldDB" id="A0A251RXW9"/>
<dbReference type="Proteomes" id="UP000215914">
    <property type="component" value="Chromosome 16"/>
</dbReference>